<keyword evidence="3" id="KW-1185">Reference proteome</keyword>
<dbReference type="EMBL" id="BJNE01000016">
    <property type="protein sequence ID" value="GEC13662.1"/>
    <property type="molecule type" value="Genomic_DNA"/>
</dbReference>
<reference evidence="2 3" key="1">
    <citation type="submission" date="2019-06" db="EMBL/GenBank/DDBJ databases">
        <title>Whole genome shotgun sequence of Glutamicibacter nicotianae NBRC 14234.</title>
        <authorList>
            <person name="Hosoyama A."/>
            <person name="Uohara A."/>
            <person name="Ohji S."/>
            <person name="Ichikawa N."/>
        </authorList>
    </citation>
    <scope>NUCLEOTIDE SEQUENCE [LARGE SCALE GENOMIC DNA]</scope>
    <source>
        <strain evidence="2 3">NBRC 14234</strain>
    </source>
</reference>
<gene>
    <name evidence="2" type="ORF">ANI01nite_28650</name>
</gene>
<sequence length="60" mass="6323">MPTAESRMASNPNPGRAVLAGILILAPGASMFKLIVAVLRAGCSFHDISSDFFDSANWEA</sequence>
<keyword evidence="1" id="KW-0472">Membrane</keyword>
<evidence type="ECO:0000256" key="1">
    <source>
        <dbReference type="SAM" id="Phobius"/>
    </source>
</evidence>
<evidence type="ECO:0000313" key="3">
    <source>
        <dbReference type="Proteomes" id="UP000316242"/>
    </source>
</evidence>
<proteinExistence type="predicted"/>
<keyword evidence="1" id="KW-0812">Transmembrane</keyword>
<evidence type="ECO:0000313" key="2">
    <source>
        <dbReference type="EMBL" id="GEC13662.1"/>
    </source>
</evidence>
<comment type="caution">
    <text evidence="2">The sequence shown here is derived from an EMBL/GenBank/DDBJ whole genome shotgun (WGS) entry which is preliminary data.</text>
</comment>
<protein>
    <submittedName>
        <fullName evidence="2">Uncharacterized protein</fullName>
    </submittedName>
</protein>
<feature type="transmembrane region" description="Helical" evidence="1">
    <location>
        <begin position="17"/>
        <end position="39"/>
    </location>
</feature>
<dbReference type="Proteomes" id="UP000316242">
    <property type="component" value="Unassembled WGS sequence"/>
</dbReference>
<name>A0ABQ0RPC1_GLUNI</name>
<keyword evidence="1" id="KW-1133">Transmembrane helix</keyword>
<organism evidence="2 3">
    <name type="scientific">Glutamicibacter nicotianae</name>
    <name type="common">Arthrobacter nicotianae</name>
    <dbReference type="NCBI Taxonomy" id="37929"/>
    <lineage>
        <taxon>Bacteria</taxon>
        <taxon>Bacillati</taxon>
        <taxon>Actinomycetota</taxon>
        <taxon>Actinomycetes</taxon>
        <taxon>Micrococcales</taxon>
        <taxon>Micrococcaceae</taxon>
        <taxon>Glutamicibacter</taxon>
    </lineage>
</organism>
<accession>A0ABQ0RPC1</accession>